<evidence type="ECO:0000256" key="5">
    <source>
        <dbReference type="ARBA" id="ARBA00022692"/>
    </source>
</evidence>
<evidence type="ECO:0000259" key="18">
    <source>
        <dbReference type="PROSITE" id="PS50011"/>
    </source>
</evidence>
<dbReference type="Proteomes" id="UP001652623">
    <property type="component" value="Chromosome 12"/>
</dbReference>
<sequence>MNQNLLSSPWINGLFIIILAFFLLSMDFVGAVDPYYQNCRVPRTCGDNQTMTISFPFYIPDQQNSHCGYPGFELSCNDKKIPILNLSNDSYIVRQISYENQSFIVSNTALSLDDLRPAGSCIPPLRNLSLPNDRFQLPKQSQAFLIYDCHAPTVLPEYQIGCYSQNVTNWVLGVPENDLDQLANLSTKCGKNSSVVPVKDYSTTESVGIREALSRGFELKWRADDCNRCKASGGVCGFNTSAYLFRCYCPDRPHHVRCISVAGNGNKIFKATIATTVAAGGALTVILICCIRKFKYNKPLCFWKKQNQTDQNIEAFLRNYGPVQVRRYSYSDVKKMTNSFKEKLGQGGYGGVYKGILHDNSLVAVKVLNDSKGNGEEFINEVASISRTSHVNIVSLLGFCFEGRKRALIYQFMPNGSLEKFIFNSNHSLAWDTLFQISLGIARGLEYLHRGCNTRILHFDIKPHNILLDEHLSPKISDFGLARVCTRRESIISMLDARGTIGYIAPEVFCRGFGGVSHKSDVYSYGMLVLEMVGGRKNVNVGVDDTSEIYFPHWIYKRLELDEELRLKRIMNEVEKIEVKKMIIVGLWCTQIDSSNRPAMSRVIEMLEGSLDSLQLPPKPILSSPSYSNFPPDSSSMIV</sequence>
<dbReference type="InterPro" id="IPR008271">
    <property type="entry name" value="Ser/Thr_kinase_AS"/>
</dbReference>
<evidence type="ECO:0000256" key="14">
    <source>
        <dbReference type="ARBA" id="ARBA00048679"/>
    </source>
</evidence>
<dbReference type="InterPro" id="IPR032872">
    <property type="entry name" value="WAK_assoc_C"/>
</dbReference>
<keyword evidence="3" id="KW-0723">Serine/threonine-protein kinase</keyword>
<dbReference type="InterPro" id="IPR011009">
    <property type="entry name" value="Kinase-like_dom_sf"/>
</dbReference>
<dbReference type="PROSITE" id="PS00108">
    <property type="entry name" value="PROTEIN_KINASE_ST"/>
    <property type="match status" value="1"/>
</dbReference>
<gene>
    <name evidence="20" type="primary">LOC125418490</name>
</gene>
<evidence type="ECO:0000256" key="11">
    <source>
        <dbReference type="ARBA" id="ARBA00023136"/>
    </source>
</evidence>
<keyword evidence="7 15" id="KW-0547">Nucleotide-binding</keyword>
<evidence type="ECO:0000256" key="8">
    <source>
        <dbReference type="ARBA" id="ARBA00022777"/>
    </source>
</evidence>
<evidence type="ECO:0000256" key="4">
    <source>
        <dbReference type="ARBA" id="ARBA00022679"/>
    </source>
</evidence>
<evidence type="ECO:0000256" key="9">
    <source>
        <dbReference type="ARBA" id="ARBA00022840"/>
    </source>
</evidence>
<evidence type="ECO:0000256" key="3">
    <source>
        <dbReference type="ARBA" id="ARBA00022527"/>
    </source>
</evidence>
<proteinExistence type="predicted"/>
<dbReference type="SUPFAM" id="SSF56112">
    <property type="entry name" value="Protein kinase-like (PK-like)"/>
    <property type="match status" value="1"/>
</dbReference>
<dbReference type="Gene3D" id="3.30.200.20">
    <property type="entry name" value="Phosphorylase Kinase, domain 1"/>
    <property type="match status" value="1"/>
</dbReference>
<feature type="chain" id="PRO_5047158589" description="non-specific serine/threonine protein kinase" evidence="17">
    <location>
        <begin position="32"/>
        <end position="639"/>
    </location>
</feature>
<evidence type="ECO:0000256" key="17">
    <source>
        <dbReference type="SAM" id="SignalP"/>
    </source>
</evidence>
<dbReference type="GeneID" id="125418490"/>
<evidence type="ECO:0000256" key="6">
    <source>
        <dbReference type="ARBA" id="ARBA00022729"/>
    </source>
</evidence>
<feature type="domain" description="Protein kinase" evidence="18">
    <location>
        <begin position="338"/>
        <end position="611"/>
    </location>
</feature>
<evidence type="ECO:0000256" key="15">
    <source>
        <dbReference type="PROSITE-ProRule" id="PRU10141"/>
    </source>
</evidence>
<evidence type="ECO:0000313" key="19">
    <source>
        <dbReference type="Proteomes" id="UP001652623"/>
    </source>
</evidence>
<evidence type="ECO:0000256" key="2">
    <source>
        <dbReference type="ARBA" id="ARBA00012513"/>
    </source>
</evidence>
<dbReference type="Gene3D" id="1.10.510.10">
    <property type="entry name" value="Transferase(Phosphotransferase) domain 1"/>
    <property type="match status" value="1"/>
</dbReference>
<evidence type="ECO:0000256" key="1">
    <source>
        <dbReference type="ARBA" id="ARBA00004479"/>
    </source>
</evidence>
<dbReference type="InterPro" id="IPR025287">
    <property type="entry name" value="WAK_GUB"/>
</dbReference>
<keyword evidence="9 15" id="KW-0067">ATP-binding</keyword>
<dbReference type="RefSeq" id="XP_060669200.1">
    <property type="nucleotide sequence ID" value="XM_060813217.1"/>
</dbReference>
<keyword evidence="19" id="KW-1185">Reference proteome</keyword>
<evidence type="ECO:0000256" key="13">
    <source>
        <dbReference type="ARBA" id="ARBA00047899"/>
    </source>
</evidence>
<comment type="subcellular location">
    <subcellularLocation>
        <location evidence="1">Membrane</location>
        <topology evidence="1">Single-pass type I membrane protein</topology>
    </subcellularLocation>
</comment>
<feature type="transmembrane region" description="Helical" evidence="16">
    <location>
        <begin position="268"/>
        <end position="291"/>
    </location>
</feature>
<keyword evidence="4" id="KW-0808">Transferase</keyword>
<dbReference type="EC" id="2.7.11.1" evidence="2"/>
<dbReference type="InterPro" id="IPR017441">
    <property type="entry name" value="Protein_kinase_ATP_BS"/>
</dbReference>
<dbReference type="PANTHER" id="PTHR27009">
    <property type="entry name" value="RUST RESISTANCE KINASE LR10-RELATED"/>
    <property type="match status" value="1"/>
</dbReference>
<reference evidence="20" key="1">
    <citation type="submission" date="2025-08" db="UniProtKB">
        <authorList>
            <consortium name="RefSeq"/>
        </authorList>
    </citation>
    <scope>IDENTIFICATION</scope>
    <source>
        <tissue evidence="20">Seedling</tissue>
    </source>
</reference>
<dbReference type="Pfam" id="PF13947">
    <property type="entry name" value="GUB_WAK_bind"/>
    <property type="match status" value="1"/>
</dbReference>
<dbReference type="InterPro" id="IPR045874">
    <property type="entry name" value="LRK10/LRL21-25-like"/>
</dbReference>
<keyword evidence="10 16" id="KW-1133">Transmembrane helix</keyword>
<feature type="binding site" evidence="15">
    <location>
        <position position="366"/>
    </location>
    <ligand>
        <name>ATP</name>
        <dbReference type="ChEBI" id="CHEBI:30616"/>
    </ligand>
</feature>
<evidence type="ECO:0000256" key="7">
    <source>
        <dbReference type="ARBA" id="ARBA00022741"/>
    </source>
</evidence>
<evidence type="ECO:0000313" key="20">
    <source>
        <dbReference type="RefSeq" id="XP_060669200.1"/>
    </source>
</evidence>
<feature type="signal peptide" evidence="17">
    <location>
        <begin position="1"/>
        <end position="31"/>
    </location>
</feature>
<accession>A0ABM3ZXI6</accession>
<organism evidence="19 20">
    <name type="scientific">Ziziphus jujuba</name>
    <name type="common">Chinese jujube</name>
    <name type="synonym">Ziziphus sativa</name>
    <dbReference type="NCBI Taxonomy" id="326968"/>
    <lineage>
        <taxon>Eukaryota</taxon>
        <taxon>Viridiplantae</taxon>
        <taxon>Streptophyta</taxon>
        <taxon>Embryophyta</taxon>
        <taxon>Tracheophyta</taxon>
        <taxon>Spermatophyta</taxon>
        <taxon>Magnoliopsida</taxon>
        <taxon>eudicotyledons</taxon>
        <taxon>Gunneridae</taxon>
        <taxon>Pentapetalae</taxon>
        <taxon>rosids</taxon>
        <taxon>fabids</taxon>
        <taxon>Rosales</taxon>
        <taxon>Rhamnaceae</taxon>
        <taxon>Paliureae</taxon>
        <taxon>Ziziphus</taxon>
    </lineage>
</organism>
<dbReference type="Pfam" id="PF14380">
    <property type="entry name" value="WAK_assoc"/>
    <property type="match status" value="1"/>
</dbReference>
<dbReference type="PROSITE" id="PS50011">
    <property type="entry name" value="PROTEIN_KINASE_DOM"/>
    <property type="match status" value="1"/>
</dbReference>
<dbReference type="SMART" id="SM00220">
    <property type="entry name" value="S_TKc"/>
    <property type="match status" value="1"/>
</dbReference>
<dbReference type="Pfam" id="PF07714">
    <property type="entry name" value="PK_Tyr_Ser-Thr"/>
    <property type="match status" value="1"/>
</dbReference>
<keyword evidence="6 17" id="KW-0732">Signal</keyword>
<comment type="catalytic activity">
    <reaction evidence="13">
        <text>L-threonyl-[protein] + ATP = O-phospho-L-threonyl-[protein] + ADP + H(+)</text>
        <dbReference type="Rhea" id="RHEA:46608"/>
        <dbReference type="Rhea" id="RHEA-COMP:11060"/>
        <dbReference type="Rhea" id="RHEA-COMP:11605"/>
        <dbReference type="ChEBI" id="CHEBI:15378"/>
        <dbReference type="ChEBI" id="CHEBI:30013"/>
        <dbReference type="ChEBI" id="CHEBI:30616"/>
        <dbReference type="ChEBI" id="CHEBI:61977"/>
        <dbReference type="ChEBI" id="CHEBI:456216"/>
        <dbReference type="EC" id="2.7.11.1"/>
    </reaction>
</comment>
<keyword evidence="8" id="KW-0418">Kinase</keyword>
<protein>
    <recommendedName>
        <fullName evidence="2">non-specific serine/threonine protein kinase</fullName>
        <ecNumber evidence="2">2.7.11.1</ecNumber>
    </recommendedName>
</protein>
<dbReference type="PROSITE" id="PS00107">
    <property type="entry name" value="PROTEIN_KINASE_ATP"/>
    <property type="match status" value="1"/>
</dbReference>
<dbReference type="InterPro" id="IPR001245">
    <property type="entry name" value="Ser-Thr/Tyr_kinase_cat_dom"/>
</dbReference>
<evidence type="ECO:0000256" key="10">
    <source>
        <dbReference type="ARBA" id="ARBA00022989"/>
    </source>
</evidence>
<keyword evidence="11 16" id="KW-0472">Membrane</keyword>
<comment type="catalytic activity">
    <reaction evidence="14">
        <text>L-seryl-[protein] + ATP = O-phospho-L-seryl-[protein] + ADP + H(+)</text>
        <dbReference type="Rhea" id="RHEA:17989"/>
        <dbReference type="Rhea" id="RHEA-COMP:9863"/>
        <dbReference type="Rhea" id="RHEA-COMP:11604"/>
        <dbReference type="ChEBI" id="CHEBI:15378"/>
        <dbReference type="ChEBI" id="CHEBI:29999"/>
        <dbReference type="ChEBI" id="CHEBI:30616"/>
        <dbReference type="ChEBI" id="CHEBI:83421"/>
        <dbReference type="ChEBI" id="CHEBI:456216"/>
        <dbReference type="EC" id="2.7.11.1"/>
    </reaction>
</comment>
<dbReference type="InterPro" id="IPR000719">
    <property type="entry name" value="Prot_kinase_dom"/>
</dbReference>
<evidence type="ECO:0000256" key="12">
    <source>
        <dbReference type="ARBA" id="ARBA00023180"/>
    </source>
</evidence>
<keyword evidence="12" id="KW-0325">Glycoprotein</keyword>
<keyword evidence="5 16" id="KW-0812">Transmembrane</keyword>
<dbReference type="CDD" id="cd14066">
    <property type="entry name" value="STKc_IRAK"/>
    <property type="match status" value="1"/>
</dbReference>
<evidence type="ECO:0000256" key="16">
    <source>
        <dbReference type="SAM" id="Phobius"/>
    </source>
</evidence>
<name>A0ABM3ZXI6_ZIZJJ</name>